<dbReference type="Proteomes" id="UP001524569">
    <property type="component" value="Unassembled WGS sequence"/>
</dbReference>
<dbReference type="EMBL" id="JANIBM010000008">
    <property type="protein sequence ID" value="MCQ8181255.1"/>
    <property type="molecule type" value="Genomic_DNA"/>
</dbReference>
<sequence length="1273" mass="142325">MHPFFEVTASDIQKLNDEQARELIARLCKAELRCRGIGTTPVTWGGDQRAKDGGVDVRVDILLAAGVSGYVPREATAYQVKAEKFGPAKIPDEMAPKGEVRPAIVELSKNSGAYIIVSTVDNCSDSALKSRKQAMSKCLEEHGLTENIKLDFYDSRRIADWAGNHPGVLVWLRDVLRRPIQGWKPYGPWAYQEVSIDDEYLLDDKIKVFVPNTDEAISVIDALKRLRTELSTPRTSARIVGLSGVGKTRLVQALFDIRIEPSSALDRENVLYTDLSDDPQPQPTAMLEALIQDESNCVVVIDNCGQNVHAKLTEIVQGPESKIRLVTIEYDIREDLPTGTACYRLEGSSDEVIAKLLKRHYQMLSDLDVHKIVEFSAGNARVAFALASTSSMKGQLAQLRDDELFRRLFIQRQSESDELLRCAKAASLVYSFDAEDDSETSELAVLAAVADVSITALLRNVTELKRRGLIQARGKWRAVLPHAIANRLAMRCLEDFSPQLLVKKLISAAPERVARSFSRRLGYLHESEVAAAIVSEWLKPRGLLGDPARLNELEWQMLENIAPVNESAALDTLLRATANEELISPSNEKRAEFTRLLRSLAYEADLFEKAVSALLKFALAEPEEGSSNSGRKILKSLFVSHLSGTLASPKQRTEFVNALVLSNDDAKLKLAISLLEAGLEAYHFSSSFGFDFGARKRSYGWYPKTLEDFRNWYGAFIQLAAQIGKSDNPVGLDARGILGRAIRGLWGDEWLNELLIEVSRELAAVDGWPDGWIGIRNALRWEKEAINGKSLEQLKMLEKQLAPRDLWGKIQAKILRRGDYSVELDDEDESGPNSGLWYEKILNEAETLGNAAATDETVLSDLRPFLYHSGHTNKPYCFGIGVGKEHSSVATLIDQIRAIIGSNPNRAFDLQFVHGLLVGWHLVKPQEVGVFMDSAIGDPVWAVYFPMLQLSVPVDDVAYGRLIKSLEIGLAPSWRYTQLSLGRRTDSLSVEQLAALLNLLKSKPDNGTEAAIDIIYMVIHCAADKDTDYRLGLQAYVSDFVVDIDWARLNFKNHNFDYKLEKVIEFALSGNDPYKITKLSIERLLAQDDFKFMMRCGDLFRPFFKENPIDALDGVYCNDEASLFQRLHVVLTNRHDETALADVPIDAIIEWCKISPIDRCKFAAEGCKLFDQQNATDRNVISIAAAAIHILEIAPDKKKVLEILVRRFSPSHWSGSRAAIMRQRLSLIDQLNPLGDPELSNLISAEKKQLSDAVLAEERWELDRERQETGSFE</sequence>
<protein>
    <recommendedName>
        <fullName evidence="3">ATP-binding protein</fullName>
    </recommendedName>
</protein>
<comment type="caution">
    <text evidence="1">The sequence shown here is derived from an EMBL/GenBank/DDBJ whole genome shotgun (WGS) entry which is preliminary data.</text>
</comment>
<keyword evidence="2" id="KW-1185">Reference proteome</keyword>
<name>A0ABT1UGF1_9GAMM</name>
<dbReference type="InterPro" id="IPR027417">
    <property type="entry name" value="P-loop_NTPase"/>
</dbReference>
<evidence type="ECO:0000313" key="1">
    <source>
        <dbReference type="EMBL" id="MCQ8181255.1"/>
    </source>
</evidence>
<dbReference type="SUPFAM" id="SSF52540">
    <property type="entry name" value="P-loop containing nucleoside triphosphate hydrolases"/>
    <property type="match status" value="1"/>
</dbReference>
<proteinExistence type="predicted"/>
<evidence type="ECO:0008006" key="3">
    <source>
        <dbReference type="Google" id="ProtNLM"/>
    </source>
</evidence>
<reference evidence="1 2" key="1">
    <citation type="submission" date="2022-07" db="EMBL/GenBank/DDBJ databases">
        <title>Methylomonas rivi sp. nov., Methylomonas rosea sp. nov., Methylomonas aureus sp. nov. and Methylomonas subterranea sp. nov., four novel methanotrophs isolated from a freshwater creek and the deep terrestrial subsurface.</title>
        <authorList>
            <person name="Abin C."/>
            <person name="Sankaranarayanan K."/>
            <person name="Garner C."/>
            <person name="Sindelar R."/>
            <person name="Kotary K."/>
            <person name="Garner R."/>
            <person name="Barclay S."/>
            <person name="Lawson P."/>
            <person name="Krumholz L."/>
        </authorList>
    </citation>
    <scope>NUCLEOTIDE SEQUENCE [LARGE SCALE GENOMIC DNA]</scope>
    <source>
        <strain evidence="1 2">SURF-1</strain>
    </source>
</reference>
<accession>A0ABT1UGF1</accession>
<gene>
    <name evidence="1" type="ORF">NP603_09050</name>
</gene>
<dbReference type="RefSeq" id="WP_256610544.1">
    <property type="nucleotide sequence ID" value="NZ_JANIBM010000008.1"/>
</dbReference>
<evidence type="ECO:0000313" key="2">
    <source>
        <dbReference type="Proteomes" id="UP001524569"/>
    </source>
</evidence>
<organism evidence="1 2">
    <name type="scientific">Methylomonas aurea</name>
    <dbReference type="NCBI Taxonomy" id="2952224"/>
    <lineage>
        <taxon>Bacteria</taxon>
        <taxon>Pseudomonadati</taxon>
        <taxon>Pseudomonadota</taxon>
        <taxon>Gammaproteobacteria</taxon>
        <taxon>Methylococcales</taxon>
        <taxon>Methylococcaceae</taxon>
        <taxon>Methylomonas</taxon>
    </lineage>
</organism>